<dbReference type="EMBL" id="KQ947420">
    <property type="protein sequence ID" value="KUJ14486.1"/>
    <property type="molecule type" value="Genomic_DNA"/>
</dbReference>
<dbReference type="SUPFAM" id="SSF53850">
    <property type="entry name" value="Periplasmic binding protein-like II"/>
    <property type="match status" value="1"/>
</dbReference>
<feature type="domain" description="SsuA/THI5-like" evidence="2">
    <location>
        <begin position="55"/>
        <end position="239"/>
    </location>
</feature>
<accession>A0A194X2S3</accession>
<dbReference type="RefSeq" id="XP_018068841.1">
    <property type="nucleotide sequence ID" value="XM_018209578.1"/>
</dbReference>
<dbReference type="InterPro" id="IPR015168">
    <property type="entry name" value="SsuA/THI5"/>
</dbReference>
<dbReference type="Proteomes" id="UP000070700">
    <property type="component" value="Unassembled WGS sequence"/>
</dbReference>
<dbReference type="STRING" id="149040.A0A194X2S3"/>
<dbReference type="PANTHER" id="PTHR30024:SF42">
    <property type="entry name" value="ALIPHATIC SULFONATES-BINDING PROTEIN-RELATED"/>
    <property type="match status" value="1"/>
</dbReference>
<sequence length="317" mass="34542">MDRLWLFITLALILPYTSALRIASALNTIEYTPELIASQDYANGSTFTIVNGQLANLVSDTSIDIAANAETQALRQFATHKNVRIIYTVAEVYYRIAANKKTVSSAKDLKGKKIATFPGTSAAYFVERYMASVGLGEGDYTVVTGYPCSAAPCGAGTFPYMVTHGSADAVGMWEPSVELAIQALGSDALVLQDRSVYREIFNLHSTTEKLADPTTRKSIVAFLRALNQAEKVFTNDPEKIWPRVATALSMNTTILKDVWPIHSFNGSLGGTLPSDLLSVLVAEDQWVAKQDRRTAMSQSDLSALIDESVLKEAMQNP</sequence>
<dbReference type="GeneID" id="28819304"/>
<dbReference type="KEGG" id="psco:LY89DRAFT_590203"/>
<evidence type="ECO:0000256" key="1">
    <source>
        <dbReference type="SAM" id="SignalP"/>
    </source>
</evidence>
<name>A0A194X2S3_MOLSC</name>
<dbReference type="AlphaFoldDB" id="A0A194X2S3"/>
<protein>
    <recommendedName>
        <fullName evidence="2">SsuA/THI5-like domain-containing protein</fullName>
    </recommendedName>
</protein>
<evidence type="ECO:0000259" key="2">
    <source>
        <dbReference type="Pfam" id="PF09084"/>
    </source>
</evidence>
<keyword evidence="1" id="KW-0732">Signal</keyword>
<dbReference type="Gene3D" id="3.40.190.10">
    <property type="entry name" value="Periplasmic binding protein-like II"/>
    <property type="match status" value="2"/>
</dbReference>
<dbReference type="Pfam" id="PF09084">
    <property type="entry name" value="NMT1"/>
    <property type="match status" value="1"/>
</dbReference>
<dbReference type="OrthoDB" id="5194099at2759"/>
<proteinExistence type="predicted"/>
<gene>
    <name evidence="3" type="ORF">LY89DRAFT_590203</name>
</gene>
<evidence type="ECO:0000313" key="4">
    <source>
        <dbReference type="Proteomes" id="UP000070700"/>
    </source>
</evidence>
<keyword evidence="4" id="KW-1185">Reference proteome</keyword>
<dbReference type="PANTHER" id="PTHR30024">
    <property type="entry name" value="ALIPHATIC SULFONATES-BINDING PROTEIN-RELATED"/>
    <property type="match status" value="1"/>
</dbReference>
<feature type="chain" id="PRO_5008267841" description="SsuA/THI5-like domain-containing protein" evidence="1">
    <location>
        <begin position="20"/>
        <end position="317"/>
    </location>
</feature>
<reference evidence="3 4" key="1">
    <citation type="submission" date="2015-10" db="EMBL/GenBank/DDBJ databases">
        <title>Full genome of DAOMC 229536 Phialocephala scopiformis, a fungal endophyte of spruce producing the potent anti-insectan compound rugulosin.</title>
        <authorList>
            <consortium name="DOE Joint Genome Institute"/>
            <person name="Walker A.K."/>
            <person name="Frasz S.L."/>
            <person name="Seifert K.A."/>
            <person name="Miller J.D."/>
            <person name="Mondo S.J."/>
            <person name="Labutti K."/>
            <person name="Lipzen A."/>
            <person name="Dockter R."/>
            <person name="Kennedy M."/>
            <person name="Grigoriev I.V."/>
            <person name="Spatafora J.W."/>
        </authorList>
    </citation>
    <scope>NUCLEOTIDE SEQUENCE [LARGE SCALE GENOMIC DNA]</scope>
    <source>
        <strain evidence="3 4">CBS 120377</strain>
    </source>
</reference>
<evidence type="ECO:0000313" key="3">
    <source>
        <dbReference type="EMBL" id="KUJ14486.1"/>
    </source>
</evidence>
<dbReference type="InParanoid" id="A0A194X2S3"/>
<feature type="signal peptide" evidence="1">
    <location>
        <begin position="1"/>
        <end position="19"/>
    </location>
</feature>
<organism evidence="3 4">
    <name type="scientific">Mollisia scopiformis</name>
    <name type="common">Conifer needle endophyte fungus</name>
    <name type="synonym">Phialocephala scopiformis</name>
    <dbReference type="NCBI Taxonomy" id="149040"/>
    <lineage>
        <taxon>Eukaryota</taxon>
        <taxon>Fungi</taxon>
        <taxon>Dikarya</taxon>
        <taxon>Ascomycota</taxon>
        <taxon>Pezizomycotina</taxon>
        <taxon>Leotiomycetes</taxon>
        <taxon>Helotiales</taxon>
        <taxon>Mollisiaceae</taxon>
        <taxon>Mollisia</taxon>
    </lineage>
</organism>